<feature type="compositionally biased region" description="Basic and acidic residues" evidence="6">
    <location>
        <begin position="171"/>
        <end position="188"/>
    </location>
</feature>
<keyword evidence="2" id="KW-0813">Transport</keyword>
<protein>
    <submittedName>
        <fullName evidence="8">Atp-binding cassette g family transporter abcg107</fullName>
    </submittedName>
</protein>
<dbReference type="Proteomes" id="UP000221165">
    <property type="component" value="Unassembled WGS sequence"/>
</dbReference>
<evidence type="ECO:0000313" key="8">
    <source>
        <dbReference type="EMBL" id="PHJ23864.1"/>
    </source>
</evidence>
<dbReference type="PROSITE" id="PS50893">
    <property type="entry name" value="ABC_TRANSPORTER_2"/>
    <property type="match status" value="1"/>
</dbReference>
<reference evidence="8 9" key="1">
    <citation type="journal article" date="2017" name="Int. J. Parasitol.">
        <title>The genome of the protozoan parasite Cystoisospora suis and a reverse vaccinology approach to identify vaccine candidates.</title>
        <authorList>
            <person name="Palmieri N."/>
            <person name="Shrestha A."/>
            <person name="Ruttkowski B."/>
            <person name="Beck T."/>
            <person name="Vogl C."/>
            <person name="Tomley F."/>
            <person name="Blake D.P."/>
            <person name="Joachim A."/>
        </authorList>
    </citation>
    <scope>NUCLEOTIDE SEQUENCE [LARGE SCALE GENOMIC DNA]</scope>
    <source>
        <strain evidence="8 9">Wien I</strain>
    </source>
</reference>
<evidence type="ECO:0000256" key="6">
    <source>
        <dbReference type="SAM" id="MobiDB-lite"/>
    </source>
</evidence>
<dbReference type="EMBL" id="MIGC01000963">
    <property type="protein sequence ID" value="PHJ23864.1"/>
    <property type="molecule type" value="Genomic_DNA"/>
</dbReference>
<organism evidence="8 9">
    <name type="scientific">Cystoisospora suis</name>
    <dbReference type="NCBI Taxonomy" id="483139"/>
    <lineage>
        <taxon>Eukaryota</taxon>
        <taxon>Sar</taxon>
        <taxon>Alveolata</taxon>
        <taxon>Apicomplexa</taxon>
        <taxon>Conoidasida</taxon>
        <taxon>Coccidia</taxon>
        <taxon>Eucoccidiorida</taxon>
        <taxon>Eimeriorina</taxon>
        <taxon>Sarcocystidae</taxon>
        <taxon>Cystoisospora</taxon>
    </lineage>
</organism>
<feature type="domain" description="ABC transporter" evidence="7">
    <location>
        <begin position="302"/>
        <end position="506"/>
    </location>
</feature>
<comment type="caution">
    <text evidence="8">The sequence shown here is derived from an EMBL/GenBank/DDBJ whole genome shotgun (WGS) entry which is preliminary data.</text>
</comment>
<feature type="region of interest" description="Disordered" evidence="6">
    <location>
        <begin position="138"/>
        <end position="311"/>
    </location>
</feature>
<dbReference type="InterPro" id="IPR017871">
    <property type="entry name" value="ABC_transporter-like_CS"/>
</dbReference>
<keyword evidence="9" id="KW-1185">Reference proteome</keyword>
<evidence type="ECO:0000259" key="7">
    <source>
        <dbReference type="PROSITE" id="PS50893"/>
    </source>
</evidence>
<dbReference type="GeneID" id="94425698"/>
<dbReference type="AlphaFoldDB" id="A0A2C6L9Q3"/>
<dbReference type="GO" id="GO:0016887">
    <property type="term" value="F:ATP hydrolysis activity"/>
    <property type="evidence" value="ECO:0007669"/>
    <property type="project" value="InterPro"/>
</dbReference>
<keyword evidence="3" id="KW-0812">Transmembrane</keyword>
<evidence type="ECO:0000256" key="3">
    <source>
        <dbReference type="ARBA" id="ARBA00022692"/>
    </source>
</evidence>
<feature type="compositionally biased region" description="Basic and acidic residues" evidence="6">
    <location>
        <begin position="56"/>
        <end position="66"/>
    </location>
</feature>
<dbReference type="PANTHER" id="PTHR48041">
    <property type="entry name" value="ABC TRANSPORTER G FAMILY MEMBER 28"/>
    <property type="match status" value="1"/>
</dbReference>
<keyword evidence="5" id="KW-0472">Membrane</keyword>
<feature type="compositionally biased region" description="Basic and acidic residues" evidence="6">
    <location>
        <begin position="206"/>
        <end position="243"/>
    </location>
</feature>
<feature type="region of interest" description="Disordered" evidence="6">
    <location>
        <begin position="1"/>
        <end position="84"/>
    </location>
</feature>
<dbReference type="InterPro" id="IPR003439">
    <property type="entry name" value="ABC_transporter-like_ATP-bd"/>
</dbReference>
<evidence type="ECO:0000256" key="1">
    <source>
        <dbReference type="ARBA" id="ARBA00004141"/>
    </source>
</evidence>
<accession>A0A2C6L9Q3</accession>
<feature type="compositionally biased region" description="Polar residues" evidence="6">
    <location>
        <begin position="155"/>
        <end position="168"/>
    </location>
</feature>
<evidence type="ECO:0000313" key="9">
    <source>
        <dbReference type="Proteomes" id="UP000221165"/>
    </source>
</evidence>
<gene>
    <name evidence="8" type="ORF">CSUI_002285</name>
</gene>
<keyword evidence="8" id="KW-0067">ATP-binding</keyword>
<evidence type="ECO:0000256" key="4">
    <source>
        <dbReference type="ARBA" id="ARBA00022989"/>
    </source>
</evidence>
<evidence type="ECO:0000256" key="2">
    <source>
        <dbReference type="ARBA" id="ARBA00022448"/>
    </source>
</evidence>
<dbReference type="PANTHER" id="PTHR48041:SF139">
    <property type="entry name" value="PROTEIN SCARLET"/>
    <property type="match status" value="1"/>
</dbReference>
<sequence>MASPMARQPPVPATSKGLLLSASSSSPPNEPGDSTRKDGGVPETPTKKKSKIHHMGRGELLNEKLQHVTTPREPIQDEGFFSGDVGERREVEQPRLSPQQLHASVCKKPITLIARNFSYAVRLKVPCIPRDCCCRGGSRRGMNVKETTKGRRASSLGSHPTTPSQRSPGGQEKRYDCLPSENHHKGDPQGELGELQQPSLDGIGLLDRDGKGENKETEESRKASTTKKGEKKEGHLEDLEAGRNRSHYGGESDVETSQRQGNGKEEGYERDSDEDRGKEGGQLLGGGLSSNEGGQFDTKERARVHETSGGEGQVKAILSDIDLYAKPGEMLVIMGPSGSGKTTLLNALAGRSLPSSRVVQNGDILYLGLPPGETLSNISTYVMQKDKVPELLTVHEYITFFSKLKMKDSTDEERAARVEVVLKELGLWRSRHTRVGGSAQKGLSGGEIKRLALAVELLHDPSLIFLGKRLSPCCMEELQSPSLLRVSFPDHDVCVYVGETRVSGVV</sequence>
<dbReference type="GO" id="GO:0016020">
    <property type="term" value="C:membrane"/>
    <property type="evidence" value="ECO:0007669"/>
    <property type="project" value="UniProtKB-SubCell"/>
</dbReference>
<dbReference type="Gene3D" id="3.40.50.300">
    <property type="entry name" value="P-loop containing nucleotide triphosphate hydrolases"/>
    <property type="match status" value="1"/>
</dbReference>
<dbReference type="Pfam" id="PF00005">
    <property type="entry name" value="ABC_tran"/>
    <property type="match status" value="1"/>
</dbReference>
<comment type="subcellular location">
    <subcellularLocation>
        <location evidence="1">Membrane</location>
        <topology evidence="1">Multi-pass membrane protein</topology>
    </subcellularLocation>
</comment>
<keyword evidence="4" id="KW-1133">Transmembrane helix</keyword>
<dbReference type="OrthoDB" id="10255969at2759"/>
<dbReference type="InterPro" id="IPR050352">
    <property type="entry name" value="ABCG_transporters"/>
</dbReference>
<dbReference type="VEuPathDB" id="ToxoDB:CSUI_002285"/>
<dbReference type="SUPFAM" id="SSF52540">
    <property type="entry name" value="P-loop containing nucleoside triphosphate hydrolases"/>
    <property type="match status" value="1"/>
</dbReference>
<keyword evidence="8" id="KW-0547">Nucleotide-binding</keyword>
<feature type="compositionally biased region" description="Basic and acidic residues" evidence="6">
    <location>
        <begin position="262"/>
        <end position="279"/>
    </location>
</feature>
<dbReference type="GO" id="GO:0042626">
    <property type="term" value="F:ATPase-coupled transmembrane transporter activity"/>
    <property type="evidence" value="ECO:0007669"/>
    <property type="project" value="TreeGrafter"/>
</dbReference>
<dbReference type="PROSITE" id="PS00211">
    <property type="entry name" value="ABC_TRANSPORTER_1"/>
    <property type="match status" value="1"/>
</dbReference>
<evidence type="ECO:0000256" key="5">
    <source>
        <dbReference type="ARBA" id="ARBA00023136"/>
    </source>
</evidence>
<proteinExistence type="predicted"/>
<feature type="compositionally biased region" description="Basic and acidic residues" evidence="6">
    <location>
        <begin position="297"/>
        <end position="308"/>
    </location>
</feature>
<dbReference type="GO" id="GO:0005524">
    <property type="term" value="F:ATP binding"/>
    <property type="evidence" value="ECO:0007669"/>
    <property type="project" value="UniProtKB-KW"/>
</dbReference>
<dbReference type="InterPro" id="IPR027417">
    <property type="entry name" value="P-loop_NTPase"/>
</dbReference>
<dbReference type="RefSeq" id="XP_067925538.1">
    <property type="nucleotide sequence ID" value="XM_068062487.1"/>
</dbReference>
<name>A0A2C6L9Q3_9APIC</name>